<dbReference type="InterPro" id="IPR014710">
    <property type="entry name" value="RmlC-like_jellyroll"/>
</dbReference>
<keyword evidence="3" id="KW-1185">Reference proteome</keyword>
<gene>
    <name evidence="2" type="ORF">FF38_06282</name>
</gene>
<dbReference type="EMBL" id="JRES01000219">
    <property type="protein sequence ID" value="KNC33221.1"/>
    <property type="molecule type" value="Genomic_DNA"/>
</dbReference>
<dbReference type="AlphaFoldDB" id="A0A0L0CLT0"/>
<dbReference type="OrthoDB" id="447251at2759"/>
<dbReference type="Gene3D" id="2.60.120.10">
    <property type="entry name" value="Jelly Rolls"/>
    <property type="match status" value="1"/>
</dbReference>
<dbReference type="PANTHER" id="PTHR10217:SF637">
    <property type="entry name" value="EAG-LIKE K[+] CHANNEL, ISOFORM A"/>
    <property type="match status" value="1"/>
</dbReference>
<evidence type="ECO:0000313" key="3">
    <source>
        <dbReference type="Proteomes" id="UP000037069"/>
    </source>
</evidence>
<dbReference type="GO" id="GO:0042391">
    <property type="term" value="P:regulation of membrane potential"/>
    <property type="evidence" value="ECO:0007669"/>
    <property type="project" value="TreeGrafter"/>
</dbReference>
<dbReference type="OMA" id="ANQGCLK"/>
<dbReference type="STRING" id="7375.A0A0L0CLT0"/>
<dbReference type="GO" id="GO:0005249">
    <property type="term" value="F:voltage-gated potassium channel activity"/>
    <property type="evidence" value="ECO:0007669"/>
    <property type="project" value="TreeGrafter"/>
</dbReference>
<evidence type="ECO:0000259" key="1">
    <source>
        <dbReference type="PROSITE" id="PS50042"/>
    </source>
</evidence>
<dbReference type="InterPro" id="IPR000595">
    <property type="entry name" value="cNMP-bd_dom"/>
</dbReference>
<accession>A0A0L0CLT0</accession>
<feature type="domain" description="Cyclic nucleotide-binding" evidence="1">
    <location>
        <begin position="45"/>
        <end position="102"/>
    </location>
</feature>
<dbReference type="InterPro" id="IPR050818">
    <property type="entry name" value="KCNH_animal-type"/>
</dbReference>
<dbReference type="Proteomes" id="UP000037069">
    <property type="component" value="Unassembled WGS sequence"/>
</dbReference>
<dbReference type="CDD" id="cd00038">
    <property type="entry name" value="CAP_ED"/>
    <property type="match status" value="1"/>
</dbReference>
<dbReference type="InterPro" id="IPR018490">
    <property type="entry name" value="cNMP-bd_dom_sf"/>
</dbReference>
<reference evidence="2 3" key="1">
    <citation type="journal article" date="2015" name="Nat. Commun.">
        <title>Lucilia cuprina genome unlocks parasitic fly biology to underpin future interventions.</title>
        <authorList>
            <person name="Anstead C.A."/>
            <person name="Korhonen P.K."/>
            <person name="Young N.D."/>
            <person name="Hall R.S."/>
            <person name="Jex A.R."/>
            <person name="Murali S.C."/>
            <person name="Hughes D.S."/>
            <person name="Lee S.F."/>
            <person name="Perry T."/>
            <person name="Stroehlein A.J."/>
            <person name="Ansell B.R."/>
            <person name="Breugelmans B."/>
            <person name="Hofmann A."/>
            <person name="Qu J."/>
            <person name="Dugan S."/>
            <person name="Lee S.L."/>
            <person name="Chao H."/>
            <person name="Dinh H."/>
            <person name="Han Y."/>
            <person name="Doddapaneni H.V."/>
            <person name="Worley K.C."/>
            <person name="Muzny D.M."/>
            <person name="Ioannidis P."/>
            <person name="Waterhouse R.M."/>
            <person name="Zdobnov E.M."/>
            <person name="James P.J."/>
            <person name="Bagnall N.H."/>
            <person name="Kotze A.C."/>
            <person name="Gibbs R.A."/>
            <person name="Richards S."/>
            <person name="Batterham P."/>
            <person name="Gasser R.B."/>
        </authorList>
    </citation>
    <scope>NUCLEOTIDE SEQUENCE [LARGE SCALE GENOMIC DNA]</scope>
    <source>
        <strain evidence="2 3">LS</strain>
        <tissue evidence="2">Full body</tissue>
    </source>
</reference>
<protein>
    <recommendedName>
        <fullName evidence="1">Cyclic nucleotide-binding domain-containing protein</fullName>
    </recommendedName>
</protein>
<organism evidence="2 3">
    <name type="scientific">Lucilia cuprina</name>
    <name type="common">Green bottle fly</name>
    <name type="synonym">Australian sheep blowfly</name>
    <dbReference type="NCBI Taxonomy" id="7375"/>
    <lineage>
        <taxon>Eukaryota</taxon>
        <taxon>Metazoa</taxon>
        <taxon>Ecdysozoa</taxon>
        <taxon>Arthropoda</taxon>
        <taxon>Hexapoda</taxon>
        <taxon>Insecta</taxon>
        <taxon>Pterygota</taxon>
        <taxon>Neoptera</taxon>
        <taxon>Endopterygota</taxon>
        <taxon>Diptera</taxon>
        <taxon>Brachycera</taxon>
        <taxon>Muscomorpha</taxon>
        <taxon>Oestroidea</taxon>
        <taxon>Calliphoridae</taxon>
        <taxon>Luciliinae</taxon>
        <taxon>Lucilia</taxon>
    </lineage>
</organism>
<dbReference type="SUPFAM" id="SSF51206">
    <property type="entry name" value="cAMP-binding domain-like"/>
    <property type="match status" value="1"/>
</dbReference>
<name>A0A0L0CLT0_LUCCU</name>
<evidence type="ECO:0000313" key="2">
    <source>
        <dbReference type="EMBL" id="KNC33221.1"/>
    </source>
</evidence>
<dbReference type="PROSITE" id="PS50042">
    <property type="entry name" value="CNMP_BINDING_3"/>
    <property type="match status" value="1"/>
</dbReference>
<proteinExistence type="predicted"/>
<sequence>MGLSYEEVNVFILFTKSLFTLREFPEELRGDVSMHLHREILQLPIFEGASQGCLKLLSLHIKTNFCAPGEYLIHKGDALNYIYYLCNGSMEVIKDEMVVAILVILAHEN</sequence>
<comment type="caution">
    <text evidence="2">The sequence shown here is derived from an EMBL/GenBank/DDBJ whole genome shotgun (WGS) entry which is preliminary data.</text>
</comment>
<dbReference type="PANTHER" id="PTHR10217">
    <property type="entry name" value="VOLTAGE AND LIGAND GATED POTASSIUM CHANNEL"/>
    <property type="match status" value="1"/>
</dbReference>
<dbReference type="GO" id="GO:0005886">
    <property type="term" value="C:plasma membrane"/>
    <property type="evidence" value="ECO:0007669"/>
    <property type="project" value="TreeGrafter"/>
</dbReference>